<protein>
    <submittedName>
        <fullName evidence="4">Adenosylmethionine-8-amino-7-oxononanoate aminotransferase</fullName>
    </submittedName>
</protein>
<evidence type="ECO:0000313" key="4">
    <source>
        <dbReference type="EMBL" id="CDD11920.1"/>
    </source>
</evidence>
<sequence length="158" mass="17820">MAIVCTTDKIYDAFYDDYNKGKQFMHSHTYAGNPIGCATALAVLKIMKEEKILEHAAEKATYFHNALMDTFGAHKNIGEIRHIGLINAMELVTDKDKKIGFDGDLRICYEIYKKALTHGLLLRPLGNVIYFNPPLNIENKDLDKAIALAKQSMDEVLK</sequence>
<dbReference type="GO" id="GO:0009102">
    <property type="term" value="P:biotin biosynthetic process"/>
    <property type="evidence" value="ECO:0007669"/>
    <property type="project" value="TreeGrafter"/>
</dbReference>
<dbReference type="Pfam" id="PF00202">
    <property type="entry name" value="Aminotran_3"/>
    <property type="match status" value="1"/>
</dbReference>
<dbReference type="InterPro" id="IPR015422">
    <property type="entry name" value="PyrdxlP-dep_Trfase_small"/>
</dbReference>
<dbReference type="PANTHER" id="PTHR42684:SF17">
    <property type="entry name" value="ADENOSYLMETHIONINE-8-AMINO-7-OXONONANOATE AMINOTRANSFERASE"/>
    <property type="match status" value="1"/>
</dbReference>
<keyword evidence="3" id="KW-0663">Pyridoxal phosphate</keyword>
<dbReference type="AlphaFoldDB" id="R6WRB2"/>
<proteinExistence type="predicted"/>
<dbReference type="Gene3D" id="3.90.1150.10">
    <property type="entry name" value="Aspartate Aminotransferase, domain 1"/>
    <property type="match status" value="1"/>
</dbReference>
<comment type="caution">
    <text evidence="4">The sequence shown here is derived from an EMBL/GenBank/DDBJ whole genome shotgun (WGS) entry which is preliminary data.</text>
</comment>
<dbReference type="GO" id="GO:0004015">
    <property type="term" value="F:adenosylmethionine-8-amino-7-oxononanoate transaminase activity"/>
    <property type="evidence" value="ECO:0007669"/>
    <property type="project" value="TreeGrafter"/>
</dbReference>
<dbReference type="HOGENOM" id="CLU_1667757_0_0_9"/>
<dbReference type="Proteomes" id="UP000014937">
    <property type="component" value="Unassembled WGS sequence"/>
</dbReference>
<dbReference type="SUPFAM" id="SSF53383">
    <property type="entry name" value="PLP-dependent transferases"/>
    <property type="match status" value="1"/>
</dbReference>
<keyword evidence="1 4" id="KW-0032">Aminotransferase</keyword>
<evidence type="ECO:0000256" key="2">
    <source>
        <dbReference type="ARBA" id="ARBA00022679"/>
    </source>
</evidence>
<dbReference type="GO" id="GO:0030170">
    <property type="term" value="F:pyridoxal phosphate binding"/>
    <property type="evidence" value="ECO:0007669"/>
    <property type="project" value="InterPro"/>
</dbReference>
<dbReference type="InterPro" id="IPR005814">
    <property type="entry name" value="Aminotrans_3"/>
</dbReference>
<reference evidence="4" key="1">
    <citation type="submission" date="2012-11" db="EMBL/GenBank/DDBJ databases">
        <title>Dependencies among metagenomic species, viruses, plasmids and units of genetic variation.</title>
        <authorList>
            <person name="Nielsen H.B."/>
            <person name="Almeida M."/>
            <person name="Juncker A.S."/>
            <person name="Rasmussen S."/>
            <person name="Li J."/>
            <person name="Sunagawa S."/>
            <person name="Plichta D."/>
            <person name="Gautier L."/>
            <person name="Le Chatelier E."/>
            <person name="Peletier E."/>
            <person name="Bonde I."/>
            <person name="Nielsen T."/>
            <person name="Manichanh C."/>
            <person name="Arumugam M."/>
            <person name="Batto J."/>
            <person name="Santos M.B.Q.D."/>
            <person name="Blom N."/>
            <person name="Borruel N."/>
            <person name="Burgdorf K.S."/>
            <person name="Boumezbeur F."/>
            <person name="Casellas F."/>
            <person name="Dore J."/>
            <person name="Guarner F."/>
            <person name="Hansen T."/>
            <person name="Hildebrand F."/>
            <person name="Kaas R.S."/>
            <person name="Kennedy S."/>
            <person name="Kristiansen K."/>
            <person name="Kultima J.R."/>
            <person name="Leonard P."/>
            <person name="Levenez F."/>
            <person name="Lund O."/>
            <person name="Moumen B."/>
            <person name="Le Paslier D."/>
            <person name="Pons N."/>
            <person name="Pedersen O."/>
            <person name="Prifti E."/>
            <person name="Qin J."/>
            <person name="Raes J."/>
            <person name="Tap J."/>
            <person name="Tims S."/>
            <person name="Ussery D.W."/>
            <person name="Yamada T."/>
            <person name="MetaHit consortium"/>
            <person name="Renault P."/>
            <person name="Sicheritz-Ponten T."/>
            <person name="Bork P."/>
            <person name="Wang J."/>
            <person name="Brunak S."/>
            <person name="Ehrlich S.D."/>
        </authorList>
    </citation>
    <scope>NUCLEOTIDE SEQUENCE [LARGE SCALE GENOMIC DNA]</scope>
</reference>
<keyword evidence="2 4" id="KW-0808">Transferase</keyword>
<organism evidence="4">
    <name type="scientific">Phascolarctobacterium succinatutens CAG:287</name>
    <dbReference type="NCBI Taxonomy" id="1263101"/>
    <lineage>
        <taxon>Bacteria</taxon>
        <taxon>Bacillati</taxon>
        <taxon>Bacillota</taxon>
        <taxon>Negativicutes</taxon>
        <taxon>Acidaminococcales</taxon>
        <taxon>Acidaminococcaceae</taxon>
        <taxon>Phascolarctobacterium</taxon>
    </lineage>
</organism>
<evidence type="ECO:0000256" key="3">
    <source>
        <dbReference type="ARBA" id="ARBA00022898"/>
    </source>
</evidence>
<dbReference type="PANTHER" id="PTHR42684">
    <property type="entry name" value="ADENOSYLMETHIONINE-8-AMINO-7-OXONONANOATE AMINOTRANSFERASE"/>
    <property type="match status" value="1"/>
</dbReference>
<dbReference type="Gene3D" id="3.40.640.10">
    <property type="entry name" value="Type I PLP-dependent aspartate aminotransferase-like (Major domain)"/>
    <property type="match status" value="1"/>
</dbReference>
<dbReference type="InterPro" id="IPR015421">
    <property type="entry name" value="PyrdxlP-dep_Trfase_major"/>
</dbReference>
<dbReference type="InterPro" id="IPR015424">
    <property type="entry name" value="PyrdxlP-dep_Trfase"/>
</dbReference>
<name>R6WRB2_9FIRM</name>
<dbReference type="EMBL" id="CBGL010000105">
    <property type="protein sequence ID" value="CDD11920.1"/>
    <property type="molecule type" value="Genomic_DNA"/>
</dbReference>
<evidence type="ECO:0000256" key="1">
    <source>
        <dbReference type="ARBA" id="ARBA00022576"/>
    </source>
</evidence>
<gene>
    <name evidence="4" type="ORF">BN587_00754</name>
</gene>
<accession>R6WRB2</accession>